<keyword evidence="8" id="KW-0503">Monooxygenase</keyword>
<dbReference type="RefSeq" id="XP_028465638.1">
    <property type="nucleotide sequence ID" value="XM_028613174.1"/>
</dbReference>
<proteinExistence type="inferred from homology"/>
<dbReference type="InterPro" id="IPR036396">
    <property type="entry name" value="Cyt_P450_sf"/>
</dbReference>
<dbReference type="Pfam" id="PF00067">
    <property type="entry name" value="p450"/>
    <property type="match status" value="1"/>
</dbReference>
<dbReference type="Gene3D" id="1.10.630.10">
    <property type="entry name" value="Cytochrome P450"/>
    <property type="match status" value="1"/>
</dbReference>
<evidence type="ECO:0000256" key="4">
    <source>
        <dbReference type="ARBA" id="ARBA00022723"/>
    </source>
</evidence>
<name>A0A3N2PTJ1_SODAK</name>
<accession>A0A3N2PTJ1</accession>
<evidence type="ECO:0000256" key="6">
    <source>
        <dbReference type="ARBA" id="ARBA00023004"/>
    </source>
</evidence>
<dbReference type="InterPro" id="IPR017972">
    <property type="entry name" value="Cyt_P450_CS"/>
</dbReference>
<dbReference type="GO" id="GO:0020037">
    <property type="term" value="F:heme binding"/>
    <property type="evidence" value="ECO:0007669"/>
    <property type="project" value="InterPro"/>
</dbReference>
<feature type="binding site" description="axial binding residue" evidence="7">
    <location>
        <position position="450"/>
    </location>
    <ligand>
        <name>heme</name>
        <dbReference type="ChEBI" id="CHEBI:30413"/>
    </ligand>
    <ligandPart>
        <name>Fe</name>
        <dbReference type="ChEBI" id="CHEBI:18248"/>
    </ligandPart>
</feature>
<feature type="region of interest" description="Disordered" evidence="9">
    <location>
        <begin position="259"/>
        <end position="283"/>
    </location>
</feature>
<keyword evidence="6 7" id="KW-0408">Iron</keyword>
<evidence type="ECO:0000313" key="11">
    <source>
        <dbReference type="Proteomes" id="UP000272025"/>
    </source>
</evidence>
<dbReference type="STRING" id="1314773.A0A3N2PTJ1"/>
<dbReference type="InterPro" id="IPR002401">
    <property type="entry name" value="Cyt_P450_E_grp-I"/>
</dbReference>
<protein>
    <submittedName>
        <fullName evidence="10">Cytochrome P450</fullName>
    </submittedName>
</protein>
<dbReference type="PRINTS" id="PR00385">
    <property type="entry name" value="P450"/>
</dbReference>
<keyword evidence="11" id="KW-1185">Reference proteome</keyword>
<dbReference type="SUPFAM" id="SSF48264">
    <property type="entry name" value="Cytochrome P450"/>
    <property type="match status" value="1"/>
</dbReference>
<dbReference type="GO" id="GO:0016705">
    <property type="term" value="F:oxidoreductase activity, acting on paired donors, with incorporation or reduction of molecular oxygen"/>
    <property type="evidence" value="ECO:0007669"/>
    <property type="project" value="InterPro"/>
</dbReference>
<dbReference type="PRINTS" id="PR00463">
    <property type="entry name" value="EP450I"/>
</dbReference>
<keyword evidence="5 8" id="KW-0560">Oxidoreductase</keyword>
<evidence type="ECO:0000256" key="7">
    <source>
        <dbReference type="PIRSR" id="PIRSR602401-1"/>
    </source>
</evidence>
<dbReference type="InterPro" id="IPR001128">
    <property type="entry name" value="Cyt_P450"/>
</dbReference>
<dbReference type="PANTHER" id="PTHR24305">
    <property type="entry name" value="CYTOCHROME P450"/>
    <property type="match status" value="1"/>
</dbReference>
<evidence type="ECO:0000256" key="9">
    <source>
        <dbReference type="SAM" id="MobiDB-lite"/>
    </source>
</evidence>
<dbReference type="PANTHER" id="PTHR24305:SF96">
    <property type="entry name" value="CYTOCHROME P450 MONOOXYGENASE STCB-RELATED"/>
    <property type="match status" value="1"/>
</dbReference>
<dbReference type="GeneID" id="39581652"/>
<dbReference type="InterPro" id="IPR050121">
    <property type="entry name" value="Cytochrome_P450_monoxygenase"/>
</dbReference>
<evidence type="ECO:0000256" key="3">
    <source>
        <dbReference type="ARBA" id="ARBA00022617"/>
    </source>
</evidence>
<comment type="similarity">
    <text evidence="2 8">Belongs to the cytochrome P450 family.</text>
</comment>
<reference evidence="10 11" key="1">
    <citation type="journal article" date="2018" name="Mol. Ecol.">
        <title>The obligate alkalophilic soda-lake fungus Sodiomyces alkalinus has shifted to a protein diet.</title>
        <authorList>
            <person name="Grum-Grzhimaylo A.A."/>
            <person name="Falkoski D.L."/>
            <person name="van den Heuvel J."/>
            <person name="Valero-Jimenez C.A."/>
            <person name="Min B."/>
            <person name="Choi I.G."/>
            <person name="Lipzen A."/>
            <person name="Daum C.G."/>
            <person name="Aanen D.K."/>
            <person name="Tsang A."/>
            <person name="Henrissat B."/>
            <person name="Bilanenko E.N."/>
            <person name="de Vries R.P."/>
            <person name="van Kan J.A.L."/>
            <person name="Grigoriev I.V."/>
            <person name="Debets A.J.M."/>
        </authorList>
    </citation>
    <scope>NUCLEOTIDE SEQUENCE [LARGE SCALE GENOMIC DNA]</scope>
    <source>
        <strain evidence="10 11">F11</strain>
    </source>
</reference>
<dbReference type="Proteomes" id="UP000272025">
    <property type="component" value="Unassembled WGS sequence"/>
</dbReference>
<sequence length="503" mass="56409">MPLLRGLELPLAGILLVITLCLESIVHVLRKSTSRIPGPWYTMWTDVVLRYNMFYGRRGQYVHKLHAKYGPVVRIGPNQVDMTDMQAYKTIYSTREVFLKSPWYKVLTGNVVDAMFTTSDPHHHRRIRRLLSAPLSEAALASSHALCRKKAELAVQRMRDESREKGAADVYKWWMFMTTDIIGELTFGRSFDMLAKSERDQYAIDVEGIGRTSVFYTTFTPLHRLLRHLPIPVVQRAYRTSRNLASYADEAVARYKSLAAEEDPGKPHNDNDDEDDNDNDNHPKLFEKVFTAEKQGAISATEIRDNAQSYIVAGSDTTAVTLTYLVWSVCRAPPHVRSALLAEMAAWGDDPSAEDLKGKGARYLNCVVDETLRLYGAAQTGLPRLVPPGGAVLAGYGLDAGTTVEAQAYSLHRDGRVFGDPETFDPGRWEGASREMREQLVPFGGGTRACIGLHLAKMELRLGTFLFFRTFPDAEVAAPDDEMNMETFFVLSPKAGRCLIRVH</sequence>
<keyword evidence="3 7" id="KW-0349">Heme</keyword>
<dbReference type="PROSITE" id="PS00086">
    <property type="entry name" value="CYTOCHROME_P450"/>
    <property type="match status" value="1"/>
</dbReference>
<evidence type="ECO:0000256" key="8">
    <source>
        <dbReference type="RuleBase" id="RU000461"/>
    </source>
</evidence>
<evidence type="ECO:0000256" key="5">
    <source>
        <dbReference type="ARBA" id="ARBA00023002"/>
    </source>
</evidence>
<dbReference type="GO" id="GO:0005506">
    <property type="term" value="F:iron ion binding"/>
    <property type="evidence" value="ECO:0007669"/>
    <property type="project" value="InterPro"/>
</dbReference>
<organism evidence="10 11">
    <name type="scientific">Sodiomyces alkalinus (strain CBS 110278 / VKM F-3762 / F11)</name>
    <name type="common">Alkaliphilic filamentous fungus</name>
    <dbReference type="NCBI Taxonomy" id="1314773"/>
    <lineage>
        <taxon>Eukaryota</taxon>
        <taxon>Fungi</taxon>
        <taxon>Dikarya</taxon>
        <taxon>Ascomycota</taxon>
        <taxon>Pezizomycotina</taxon>
        <taxon>Sordariomycetes</taxon>
        <taxon>Hypocreomycetidae</taxon>
        <taxon>Glomerellales</taxon>
        <taxon>Plectosphaerellaceae</taxon>
        <taxon>Sodiomyces</taxon>
    </lineage>
</organism>
<dbReference type="GO" id="GO:0004497">
    <property type="term" value="F:monooxygenase activity"/>
    <property type="evidence" value="ECO:0007669"/>
    <property type="project" value="UniProtKB-KW"/>
</dbReference>
<comment type="cofactor">
    <cofactor evidence="1 7">
        <name>heme</name>
        <dbReference type="ChEBI" id="CHEBI:30413"/>
    </cofactor>
</comment>
<dbReference type="AlphaFoldDB" id="A0A3N2PTJ1"/>
<evidence type="ECO:0000256" key="1">
    <source>
        <dbReference type="ARBA" id="ARBA00001971"/>
    </source>
</evidence>
<evidence type="ECO:0000313" key="10">
    <source>
        <dbReference type="EMBL" id="ROT37832.1"/>
    </source>
</evidence>
<keyword evidence="4 7" id="KW-0479">Metal-binding</keyword>
<dbReference type="EMBL" id="ML119056">
    <property type="protein sequence ID" value="ROT37832.1"/>
    <property type="molecule type" value="Genomic_DNA"/>
</dbReference>
<dbReference type="OrthoDB" id="1470350at2759"/>
<gene>
    <name evidence="10" type="ORF">SODALDRAFT_344721</name>
</gene>
<evidence type="ECO:0000256" key="2">
    <source>
        <dbReference type="ARBA" id="ARBA00010617"/>
    </source>
</evidence>